<reference evidence="2 3" key="1">
    <citation type="submission" date="2018-02" db="EMBL/GenBank/DDBJ databases">
        <title>Complete genome sequence of Streptomyces dengpaensis, the producer of angucyclines.</title>
        <authorList>
            <person name="Yumei L."/>
        </authorList>
    </citation>
    <scope>NUCLEOTIDE SEQUENCE [LARGE SCALE GENOMIC DNA]</scope>
    <source>
        <strain evidence="2 3">XZHG99</strain>
    </source>
</reference>
<dbReference type="EMBL" id="CP026652">
    <property type="protein sequence ID" value="AVH59578.1"/>
    <property type="molecule type" value="Genomic_DNA"/>
</dbReference>
<name>A0ABN5I924_9ACTN</name>
<proteinExistence type="predicted"/>
<gene>
    <name evidence="2" type="ORF">C4B68_31825</name>
</gene>
<evidence type="ECO:0000313" key="2">
    <source>
        <dbReference type="EMBL" id="AVH59578.1"/>
    </source>
</evidence>
<organism evidence="2 3">
    <name type="scientific">Streptomyces dengpaensis</name>
    <dbReference type="NCBI Taxonomy" id="2049881"/>
    <lineage>
        <taxon>Bacteria</taxon>
        <taxon>Bacillati</taxon>
        <taxon>Actinomycetota</taxon>
        <taxon>Actinomycetes</taxon>
        <taxon>Kitasatosporales</taxon>
        <taxon>Streptomycetaceae</taxon>
        <taxon>Streptomyces</taxon>
    </lineage>
</organism>
<keyword evidence="3" id="KW-1185">Reference proteome</keyword>
<sequence length="64" mass="6688">MSALLGPGGDFGGGDPLGVLHPEVSADRTDEEEHDADRGGNAARRLRLRTAAHFGPARRLILAA</sequence>
<feature type="region of interest" description="Disordered" evidence="1">
    <location>
        <begin position="1"/>
        <end position="43"/>
    </location>
</feature>
<dbReference type="Proteomes" id="UP000238413">
    <property type="component" value="Chromosome"/>
</dbReference>
<evidence type="ECO:0000256" key="1">
    <source>
        <dbReference type="SAM" id="MobiDB-lite"/>
    </source>
</evidence>
<dbReference type="RefSeq" id="WP_099502999.1">
    <property type="nucleotide sequence ID" value="NZ_CP026652.1"/>
</dbReference>
<accession>A0ABN5I924</accession>
<feature type="compositionally biased region" description="Gly residues" evidence="1">
    <location>
        <begin position="1"/>
        <end position="16"/>
    </location>
</feature>
<protein>
    <submittedName>
        <fullName evidence="2">Uncharacterized protein</fullName>
    </submittedName>
</protein>
<evidence type="ECO:0000313" key="3">
    <source>
        <dbReference type="Proteomes" id="UP000238413"/>
    </source>
</evidence>